<evidence type="ECO:0000256" key="1">
    <source>
        <dbReference type="SAM" id="Phobius"/>
    </source>
</evidence>
<keyword evidence="1" id="KW-1133">Transmembrane helix</keyword>
<keyword evidence="1" id="KW-0472">Membrane</keyword>
<dbReference type="AlphaFoldDB" id="A0A6A9V007"/>
<gene>
    <name evidence="2" type="ORF">GC722_00850</name>
</gene>
<evidence type="ECO:0000313" key="2">
    <source>
        <dbReference type="EMBL" id="MVA74590.1"/>
    </source>
</evidence>
<name>A0A6A9V007_9ACTN</name>
<sequence length="90" mass="9392">MAKLAQIVYRPLGLASGLAAGALSGMLFKQVWKRVADEGDAPDALQSEYTFGQVLLAAAIQGLIFSVVKAAVDRGGAVAFQKITGSWPGR</sequence>
<dbReference type="Pfam" id="PF14019">
    <property type="entry name" value="DUF4235"/>
    <property type="match status" value="1"/>
</dbReference>
<reference evidence="2 3" key="1">
    <citation type="submission" date="2019-12" db="EMBL/GenBank/DDBJ databases">
        <title>Auraticoccus cholistani sp. nov., an actinomycete isolated from soil of Cholistan desert.</title>
        <authorList>
            <person name="Cheema M.T."/>
        </authorList>
    </citation>
    <scope>NUCLEOTIDE SEQUENCE [LARGE SCALE GENOMIC DNA]</scope>
    <source>
        <strain evidence="2 3">F435</strain>
    </source>
</reference>
<proteinExistence type="predicted"/>
<dbReference type="InterPro" id="IPR025329">
    <property type="entry name" value="DUF4235"/>
</dbReference>
<protein>
    <submittedName>
        <fullName evidence="2">DUF4235 domain-containing protein</fullName>
    </submittedName>
</protein>
<keyword evidence="1" id="KW-0812">Transmembrane</keyword>
<feature type="transmembrane region" description="Helical" evidence="1">
    <location>
        <begin position="52"/>
        <end position="72"/>
    </location>
</feature>
<comment type="caution">
    <text evidence="2">The sequence shown here is derived from an EMBL/GenBank/DDBJ whole genome shotgun (WGS) entry which is preliminary data.</text>
</comment>
<dbReference type="RefSeq" id="WP_156607097.1">
    <property type="nucleotide sequence ID" value="NZ_WPCU01000002.1"/>
</dbReference>
<dbReference type="EMBL" id="WPCU01000002">
    <property type="protein sequence ID" value="MVA74590.1"/>
    <property type="molecule type" value="Genomic_DNA"/>
</dbReference>
<keyword evidence="3" id="KW-1185">Reference proteome</keyword>
<organism evidence="2 3">
    <name type="scientific">Auraticoccus cholistanensis</name>
    <dbReference type="NCBI Taxonomy" id="2656650"/>
    <lineage>
        <taxon>Bacteria</taxon>
        <taxon>Bacillati</taxon>
        <taxon>Actinomycetota</taxon>
        <taxon>Actinomycetes</taxon>
        <taxon>Propionibacteriales</taxon>
        <taxon>Propionibacteriaceae</taxon>
        <taxon>Auraticoccus</taxon>
    </lineage>
</organism>
<accession>A0A6A9V007</accession>
<feature type="transmembrane region" description="Helical" evidence="1">
    <location>
        <begin position="12"/>
        <end position="32"/>
    </location>
</feature>
<evidence type="ECO:0000313" key="3">
    <source>
        <dbReference type="Proteomes" id="UP000435304"/>
    </source>
</evidence>
<dbReference type="Proteomes" id="UP000435304">
    <property type="component" value="Unassembled WGS sequence"/>
</dbReference>